<comment type="subcellular location">
    <subcellularLocation>
        <location evidence="2">Cell membrane</location>
        <topology evidence="2">Multi-pass membrane protein</topology>
    </subcellularLocation>
</comment>
<evidence type="ECO:0000256" key="9">
    <source>
        <dbReference type="ARBA" id="ARBA00022833"/>
    </source>
</evidence>
<reference evidence="21 22" key="1">
    <citation type="journal article" date="2021" name="Sci. Rep.">
        <title>The genome of the diatom Chaetoceros tenuissimus carries an ancient integrated fragment of an extant virus.</title>
        <authorList>
            <person name="Hongo Y."/>
            <person name="Kimura K."/>
            <person name="Takaki Y."/>
            <person name="Yoshida Y."/>
            <person name="Baba S."/>
            <person name="Kobayashi G."/>
            <person name="Nagasaki K."/>
            <person name="Hano T."/>
            <person name="Tomaru Y."/>
        </authorList>
    </citation>
    <scope>NUCLEOTIDE SEQUENCE [LARGE SCALE GENOMIC DNA]</scope>
    <source>
        <strain evidence="21 22">NIES-3715</strain>
    </source>
</reference>
<dbReference type="InterPro" id="IPR013083">
    <property type="entry name" value="Znf_RING/FYVE/PHD"/>
</dbReference>
<keyword evidence="6" id="KW-0479">Metal-binding</keyword>
<sequence>MTETTQSKETRMAADVLDDDTFSAVPTNIKVSSSASSCTHQEVKSLADSVDDSVKIVPPPSSWYSPPRGNIETASNNHEKKSKENDVPIKENEEQITLRNEIKSQETTAISSKTASVTSQTTKIITDSIQKQLSTMQNITTQILPPLAQELISASAYKAYHYTKISYSESKLFGKFYLQNTEVGNKMGGYDRSVIREEGIRDQHGNLLWKEGMLLQNNDCEEEHDDQVGDDALVRKEIPNGPAWEDEWDKQRLLLPPFSSLSWVDRQLVKEWRTCDYLTQKDDTIKEDTSSQEELEEEDEFDQARKLLPQPIQKPPWENANSCYACRRKFGATLRHHCRLCGRSYCQAHSRWSHRLPHLGYSPDVPERVCAPCKQVLESQNLAERIAWRMARCRDYLEDGLNGKSKGKNLTPYFETGVDTVEDRAARLTKAAIHMAKSIPLGAQATMTVETLDVLRKHGLKGVYGLILRKEFMAAADLLCKVTGINKKVWPLSVHELSAAIFYALAQHRALRGVDPEREHRIHSLKHDNEAMIMSKSLKRKESKSSLEGFHQASSDNDSKEGLEGEEPKIFANILVDETDNYDPTIETEENLLDDGDTKDNKSKANHSIPSQLPFEPVCTAVTDGLLSSLIFYAPLALNFIYATSEVDMQILAAQQGWRLLYAHLKQDDGTWGGQVADKPASALFIHSEQKIACFAIRGTASINDVVTDIRAMPVQFPDNEMDGVHRTQSKAEMNDDDWTPISKGQGLALCGMAGAAYNLFRENIDAILLLARQGYRIRLTGHSLGGSVAALLGALVKRHFEFNLSKEFMKDEEVMRVYSYGSPACVDAKLADYAQSYVTNCVLHDDIIPRLTPTSIRALLKHLLYIRETWVKAHLNDDLMAITERAKTAWAPKLRNGFSLIHASNPSVKVYKKVKAKGKKIKQKIKKGGKKLKSFASGSCKAPIKDQSEDQDTETPIPLHIRYDESNLDDETDQDQIDDSESTLFFEGDCFYEAEESLIEHSDDESVVDDENKNEISCDKSLGSWVPFDEDVPFDEPQPSKPKTTKKESETVITKETVEDNSPSANPIFLEETPLPRMFIPGKIVHIYTHRGAYKATQVPKAFRELRRISLAGNMLNDHMSKNYYEALLECKSVRCARKSLPEWTGFSEAMTCSCCASKFTWASTSDSEAQEARDRHNCRACGSLVCAPCSTQRIAVPDIGINVPSRVCDRCYHDMGRVLSESINCKSQSATRTPATPNDGDIFTKSDQQTSKCISLVDELVMKMPSATVS</sequence>
<dbReference type="InterPro" id="IPR052214">
    <property type="entry name" value="DAG_Lipase-Related"/>
</dbReference>
<feature type="region of interest" description="Disordered" evidence="18">
    <location>
        <begin position="57"/>
        <end position="92"/>
    </location>
</feature>
<evidence type="ECO:0000256" key="6">
    <source>
        <dbReference type="ARBA" id="ARBA00022723"/>
    </source>
</evidence>
<dbReference type="Gene3D" id="3.30.40.10">
    <property type="entry name" value="Zinc/RING finger domain, C3HC4 (zinc finger)"/>
    <property type="match status" value="2"/>
</dbReference>
<evidence type="ECO:0000256" key="12">
    <source>
        <dbReference type="ARBA" id="ARBA00022989"/>
    </source>
</evidence>
<dbReference type="AlphaFoldDB" id="A0AAD3HB23"/>
<evidence type="ECO:0000256" key="14">
    <source>
        <dbReference type="ARBA" id="ARBA00023136"/>
    </source>
</evidence>
<evidence type="ECO:0000256" key="11">
    <source>
        <dbReference type="ARBA" id="ARBA00022963"/>
    </source>
</evidence>
<dbReference type="SMART" id="SM00064">
    <property type="entry name" value="FYVE"/>
    <property type="match status" value="2"/>
</dbReference>
<evidence type="ECO:0000256" key="18">
    <source>
        <dbReference type="SAM" id="MobiDB-lite"/>
    </source>
</evidence>
<evidence type="ECO:0000256" key="3">
    <source>
        <dbReference type="ARBA" id="ARBA00022475"/>
    </source>
</evidence>
<evidence type="ECO:0000259" key="20">
    <source>
        <dbReference type="PROSITE" id="PS50178"/>
    </source>
</evidence>
<evidence type="ECO:0000256" key="13">
    <source>
        <dbReference type="ARBA" id="ARBA00023098"/>
    </source>
</evidence>
<dbReference type="InterPro" id="IPR013087">
    <property type="entry name" value="Znf_C2H2_type"/>
</dbReference>
<dbReference type="PROSITE" id="PS50178">
    <property type="entry name" value="ZF_FYVE"/>
    <property type="match status" value="2"/>
</dbReference>
<dbReference type="InterPro" id="IPR029058">
    <property type="entry name" value="AB_hydrolase_fold"/>
</dbReference>
<keyword evidence="9" id="KW-0862">Zinc</keyword>
<dbReference type="EC" id="3.1.1.116" evidence="16"/>
<comment type="caution">
    <text evidence="21">The sequence shown here is derived from an EMBL/GenBank/DDBJ whole genome shotgun (WGS) entry which is preliminary data.</text>
</comment>
<comment type="catalytic activity">
    <reaction evidence="15">
        <text>a 1,2-diacyl-sn-glycerol + H2O = a 2-acylglycerol + a fatty acid + H(+)</text>
        <dbReference type="Rhea" id="RHEA:33275"/>
        <dbReference type="ChEBI" id="CHEBI:15377"/>
        <dbReference type="ChEBI" id="CHEBI:15378"/>
        <dbReference type="ChEBI" id="CHEBI:17389"/>
        <dbReference type="ChEBI" id="CHEBI:17815"/>
        <dbReference type="ChEBI" id="CHEBI:28868"/>
        <dbReference type="EC" id="3.1.1.116"/>
    </reaction>
    <physiologicalReaction direction="left-to-right" evidence="15">
        <dbReference type="Rhea" id="RHEA:33276"/>
    </physiologicalReaction>
</comment>
<proteinExistence type="predicted"/>
<dbReference type="InterPro" id="IPR011011">
    <property type="entry name" value="Znf_FYVE_PHD"/>
</dbReference>
<feature type="region of interest" description="Disordered" evidence="18">
    <location>
        <begin position="929"/>
        <end position="957"/>
    </location>
</feature>
<evidence type="ECO:0000256" key="5">
    <source>
        <dbReference type="ARBA" id="ARBA00022692"/>
    </source>
</evidence>
<evidence type="ECO:0000256" key="10">
    <source>
        <dbReference type="ARBA" id="ARBA00022837"/>
    </source>
</evidence>
<dbReference type="InterPro" id="IPR017455">
    <property type="entry name" value="Znf_FYVE-rel"/>
</dbReference>
<dbReference type="PANTHER" id="PTHR45792:SF8">
    <property type="entry name" value="DIACYLGLYCEROL LIPASE-ALPHA"/>
    <property type="match status" value="1"/>
</dbReference>
<dbReference type="SUPFAM" id="SSF53474">
    <property type="entry name" value="alpha/beta-Hydrolases"/>
    <property type="match status" value="1"/>
</dbReference>
<evidence type="ECO:0000256" key="2">
    <source>
        <dbReference type="ARBA" id="ARBA00004651"/>
    </source>
</evidence>
<keyword evidence="3" id="KW-1003">Cell membrane</keyword>
<dbReference type="Pfam" id="PF01363">
    <property type="entry name" value="FYVE"/>
    <property type="match status" value="2"/>
</dbReference>
<evidence type="ECO:0000256" key="7">
    <source>
        <dbReference type="ARBA" id="ARBA00022771"/>
    </source>
</evidence>
<dbReference type="CDD" id="cd00065">
    <property type="entry name" value="FYVE_like_SF"/>
    <property type="match status" value="1"/>
</dbReference>
<dbReference type="Gene3D" id="3.40.50.1820">
    <property type="entry name" value="alpha/beta hydrolase"/>
    <property type="match status" value="1"/>
</dbReference>
<evidence type="ECO:0000313" key="21">
    <source>
        <dbReference type="EMBL" id="GFH56538.1"/>
    </source>
</evidence>
<evidence type="ECO:0000256" key="16">
    <source>
        <dbReference type="ARBA" id="ARBA00026104"/>
    </source>
</evidence>
<name>A0AAD3HB23_9STRA</name>
<dbReference type="Pfam" id="PF01764">
    <property type="entry name" value="Lipase_3"/>
    <property type="match status" value="1"/>
</dbReference>
<comment type="cofactor">
    <cofactor evidence="1">
        <name>Ca(2+)</name>
        <dbReference type="ChEBI" id="CHEBI:29108"/>
    </cofactor>
</comment>
<dbReference type="GO" id="GO:0005886">
    <property type="term" value="C:plasma membrane"/>
    <property type="evidence" value="ECO:0007669"/>
    <property type="project" value="UniProtKB-SubCell"/>
</dbReference>
<feature type="region of interest" description="Disordered" evidence="18">
    <location>
        <begin position="1028"/>
        <end position="1052"/>
    </location>
</feature>
<keyword evidence="22" id="KW-1185">Reference proteome</keyword>
<keyword evidence="5" id="KW-0812">Transmembrane</keyword>
<keyword evidence="4" id="KW-0597">Phosphoprotein</keyword>
<keyword evidence="7 17" id="KW-0863">Zinc-finger</keyword>
<dbReference type="CDD" id="cd00519">
    <property type="entry name" value="Lipase_3"/>
    <property type="match status" value="1"/>
</dbReference>
<dbReference type="EMBL" id="BLLK01000052">
    <property type="protein sequence ID" value="GFH56538.1"/>
    <property type="molecule type" value="Genomic_DNA"/>
</dbReference>
<evidence type="ECO:0000256" key="1">
    <source>
        <dbReference type="ARBA" id="ARBA00001913"/>
    </source>
</evidence>
<evidence type="ECO:0000256" key="8">
    <source>
        <dbReference type="ARBA" id="ARBA00022801"/>
    </source>
</evidence>
<gene>
    <name evidence="21" type="ORF">CTEN210_13014</name>
</gene>
<dbReference type="CDD" id="cd15760">
    <property type="entry name" value="FYVE_scVPS27p_like"/>
    <property type="match status" value="1"/>
</dbReference>
<keyword evidence="14" id="KW-0472">Membrane</keyword>
<dbReference type="PROSITE" id="PS00028">
    <property type="entry name" value="ZINC_FINGER_C2H2_1"/>
    <property type="match status" value="1"/>
</dbReference>
<dbReference type="GO" id="GO:0008270">
    <property type="term" value="F:zinc ion binding"/>
    <property type="evidence" value="ECO:0007669"/>
    <property type="project" value="UniProtKB-KW"/>
</dbReference>
<feature type="domain" description="FYVE-type" evidence="20">
    <location>
        <begin position="1148"/>
        <end position="1218"/>
    </location>
</feature>
<dbReference type="PROSITE" id="PS50157">
    <property type="entry name" value="ZINC_FINGER_C2H2_2"/>
    <property type="match status" value="1"/>
</dbReference>
<feature type="compositionally biased region" description="Basic and acidic residues" evidence="18">
    <location>
        <begin position="77"/>
        <end position="92"/>
    </location>
</feature>
<feature type="domain" description="FYVE-type" evidence="20">
    <location>
        <begin position="317"/>
        <end position="378"/>
    </location>
</feature>
<keyword evidence="8" id="KW-0378">Hydrolase</keyword>
<evidence type="ECO:0000256" key="4">
    <source>
        <dbReference type="ARBA" id="ARBA00022553"/>
    </source>
</evidence>
<feature type="domain" description="C2H2-type" evidence="19">
    <location>
        <begin position="336"/>
        <end position="363"/>
    </location>
</feature>
<protein>
    <recommendedName>
        <fullName evidence="16">sn-1-specific diacylglycerol lipase</fullName>
        <ecNumber evidence="16">3.1.1.116</ecNumber>
    </recommendedName>
</protein>
<keyword evidence="10" id="KW-0106">Calcium</keyword>
<organism evidence="21 22">
    <name type="scientific">Chaetoceros tenuissimus</name>
    <dbReference type="NCBI Taxonomy" id="426638"/>
    <lineage>
        <taxon>Eukaryota</taxon>
        <taxon>Sar</taxon>
        <taxon>Stramenopiles</taxon>
        <taxon>Ochrophyta</taxon>
        <taxon>Bacillariophyta</taxon>
        <taxon>Coscinodiscophyceae</taxon>
        <taxon>Chaetocerotophycidae</taxon>
        <taxon>Chaetocerotales</taxon>
        <taxon>Chaetocerotaceae</taxon>
        <taxon>Chaetoceros</taxon>
    </lineage>
</organism>
<dbReference type="PANTHER" id="PTHR45792">
    <property type="entry name" value="DIACYLGLYCEROL LIPASE HOMOLOG-RELATED"/>
    <property type="match status" value="1"/>
</dbReference>
<evidence type="ECO:0000256" key="15">
    <source>
        <dbReference type="ARBA" id="ARBA00024531"/>
    </source>
</evidence>
<dbReference type="GO" id="GO:0016298">
    <property type="term" value="F:lipase activity"/>
    <property type="evidence" value="ECO:0007669"/>
    <property type="project" value="TreeGrafter"/>
</dbReference>
<keyword evidence="13" id="KW-0443">Lipid metabolism</keyword>
<dbReference type="InterPro" id="IPR000306">
    <property type="entry name" value="Znf_FYVE"/>
</dbReference>
<evidence type="ECO:0000313" key="22">
    <source>
        <dbReference type="Proteomes" id="UP001054902"/>
    </source>
</evidence>
<feature type="region of interest" description="Disordered" evidence="18">
    <location>
        <begin position="589"/>
        <end position="608"/>
    </location>
</feature>
<dbReference type="Proteomes" id="UP001054902">
    <property type="component" value="Unassembled WGS sequence"/>
</dbReference>
<evidence type="ECO:0000259" key="19">
    <source>
        <dbReference type="PROSITE" id="PS50157"/>
    </source>
</evidence>
<dbReference type="InterPro" id="IPR002921">
    <property type="entry name" value="Fungal_lipase-type"/>
</dbReference>
<evidence type="ECO:0000256" key="17">
    <source>
        <dbReference type="PROSITE-ProRule" id="PRU00042"/>
    </source>
</evidence>
<keyword evidence="11" id="KW-0442">Lipid degradation</keyword>
<dbReference type="SUPFAM" id="SSF57903">
    <property type="entry name" value="FYVE/PHD zinc finger"/>
    <property type="match status" value="2"/>
</dbReference>
<accession>A0AAD3HB23</accession>
<dbReference type="GO" id="GO:0016042">
    <property type="term" value="P:lipid catabolic process"/>
    <property type="evidence" value="ECO:0007669"/>
    <property type="project" value="UniProtKB-KW"/>
</dbReference>
<keyword evidence="12" id="KW-1133">Transmembrane helix</keyword>